<proteinExistence type="predicted"/>
<dbReference type="EMBL" id="JBHSIY010000006">
    <property type="protein sequence ID" value="MFC4866343.1"/>
    <property type="molecule type" value="Genomic_DNA"/>
</dbReference>
<keyword evidence="2" id="KW-1185">Reference proteome</keyword>
<evidence type="ECO:0000313" key="2">
    <source>
        <dbReference type="Proteomes" id="UP001595858"/>
    </source>
</evidence>
<reference evidence="2" key="1">
    <citation type="journal article" date="2019" name="Int. J. Syst. Evol. Microbiol.">
        <title>The Global Catalogue of Microorganisms (GCM) 10K type strain sequencing project: providing services to taxonomists for standard genome sequencing and annotation.</title>
        <authorList>
            <consortium name="The Broad Institute Genomics Platform"/>
            <consortium name="The Broad Institute Genome Sequencing Center for Infectious Disease"/>
            <person name="Wu L."/>
            <person name="Ma J."/>
        </authorList>
    </citation>
    <scope>NUCLEOTIDE SEQUENCE [LARGE SCALE GENOMIC DNA]</scope>
    <source>
        <strain evidence="2">CGMCC 4.7304</strain>
    </source>
</reference>
<comment type="caution">
    <text evidence="1">The sequence shown here is derived from an EMBL/GenBank/DDBJ whole genome shotgun (WGS) entry which is preliminary data.</text>
</comment>
<dbReference type="Proteomes" id="UP001595858">
    <property type="component" value="Unassembled WGS sequence"/>
</dbReference>
<accession>A0ABV9SHM6</accession>
<gene>
    <name evidence="1" type="ORF">ACFPCZ_06845</name>
</gene>
<evidence type="ECO:0000313" key="1">
    <source>
        <dbReference type="EMBL" id="MFC4866343.1"/>
    </source>
</evidence>
<organism evidence="1 2">
    <name type="scientific">Streptomonospora arabica</name>
    <dbReference type="NCBI Taxonomy" id="412417"/>
    <lineage>
        <taxon>Bacteria</taxon>
        <taxon>Bacillati</taxon>
        <taxon>Actinomycetota</taxon>
        <taxon>Actinomycetes</taxon>
        <taxon>Streptosporangiales</taxon>
        <taxon>Nocardiopsidaceae</taxon>
        <taxon>Streptomonospora</taxon>
    </lineage>
</organism>
<dbReference type="RefSeq" id="WP_344139929.1">
    <property type="nucleotide sequence ID" value="NZ_BAAAQI010000001.1"/>
</dbReference>
<protein>
    <submittedName>
        <fullName evidence="1">Uncharacterized protein</fullName>
    </submittedName>
</protein>
<name>A0ABV9SHM6_9ACTN</name>
<sequence>MAPREDRRPNTTYSAPVGSVDLAAEDDHGDSYAIWPCHDCLPWHAEVIRDEDEVFVREWHAVECPQLQELIITTAQ</sequence>